<evidence type="ECO:0000256" key="14">
    <source>
        <dbReference type="SAM" id="Coils"/>
    </source>
</evidence>
<dbReference type="GO" id="GO:0005524">
    <property type="term" value="F:ATP binding"/>
    <property type="evidence" value="ECO:0007669"/>
    <property type="project" value="UniProtKB-KW"/>
</dbReference>
<keyword evidence="3" id="KW-0963">Cytoplasm</keyword>
<dbReference type="InterPro" id="IPR024317">
    <property type="entry name" value="Dynein_heavy_chain_D4_dom"/>
</dbReference>
<dbReference type="InterPro" id="IPR004273">
    <property type="entry name" value="Dynein_heavy_D6_P-loop"/>
</dbReference>
<dbReference type="PANTHER" id="PTHR22878">
    <property type="entry name" value="DYNEIN HEAVY CHAIN 6, AXONEMAL-LIKE-RELATED"/>
    <property type="match status" value="1"/>
</dbReference>
<comment type="subcellular location">
    <subcellularLocation>
        <location evidence="1">Cytoplasm</location>
        <location evidence="1">Cytoskeleton</location>
        <location evidence="1">Cilium axoneme</location>
    </subcellularLocation>
</comment>
<comment type="caution">
    <text evidence="21">The sequence shown here is derived from an EMBL/GenBank/DDBJ whole genome shotgun (WGS) entry which is preliminary data.</text>
</comment>
<keyword evidence="5" id="KW-0677">Repeat</keyword>
<dbReference type="Pfam" id="PF12781">
    <property type="entry name" value="AAA_9"/>
    <property type="match status" value="1"/>
</dbReference>
<feature type="domain" description="Dynein heavy chain ATP-binding dynein motor region" evidence="18">
    <location>
        <begin position="483"/>
        <end position="703"/>
    </location>
</feature>
<dbReference type="InterPro" id="IPR024743">
    <property type="entry name" value="Dynein_HC_stalk"/>
</dbReference>
<evidence type="ECO:0000256" key="5">
    <source>
        <dbReference type="ARBA" id="ARBA00022737"/>
    </source>
</evidence>
<evidence type="ECO:0000256" key="2">
    <source>
        <dbReference type="ARBA" id="ARBA00008887"/>
    </source>
</evidence>
<proteinExistence type="inferred from homology"/>
<dbReference type="PANTHER" id="PTHR22878:SF63">
    <property type="entry name" value="DYNEIN AXONEMAL HEAVY CHAIN 10"/>
    <property type="match status" value="1"/>
</dbReference>
<name>A0A819I945_9BILA</name>
<keyword evidence="12" id="KW-0206">Cytoskeleton</keyword>
<evidence type="ECO:0000259" key="17">
    <source>
        <dbReference type="Pfam" id="PF12780"/>
    </source>
</evidence>
<keyword evidence="10" id="KW-0969">Cilium</keyword>
<dbReference type="GO" id="GO:0005874">
    <property type="term" value="C:microtubule"/>
    <property type="evidence" value="ECO:0007669"/>
    <property type="project" value="UniProtKB-KW"/>
</dbReference>
<dbReference type="Gene3D" id="3.40.50.300">
    <property type="entry name" value="P-loop containing nucleotide triphosphate hydrolases"/>
    <property type="match status" value="2"/>
</dbReference>
<feature type="non-terminal residue" evidence="21">
    <location>
        <position position="1"/>
    </location>
</feature>
<dbReference type="InterPro" id="IPR035706">
    <property type="entry name" value="AAA_9"/>
</dbReference>
<evidence type="ECO:0000256" key="3">
    <source>
        <dbReference type="ARBA" id="ARBA00022490"/>
    </source>
</evidence>
<evidence type="ECO:0000313" key="22">
    <source>
        <dbReference type="Proteomes" id="UP000663868"/>
    </source>
</evidence>
<accession>A0A819I945</accession>
<comment type="similarity">
    <text evidence="2">Belongs to the dynein heavy chain family.</text>
</comment>
<keyword evidence="7" id="KW-0067">ATP-binding</keyword>
<dbReference type="Gene3D" id="1.20.920.20">
    <property type="match status" value="1"/>
</dbReference>
<gene>
    <name evidence="21" type="ORF">KXQ929_LOCUS23259</name>
</gene>
<evidence type="ECO:0000256" key="4">
    <source>
        <dbReference type="ARBA" id="ARBA00022701"/>
    </source>
</evidence>
<feature type="domain" description="Dynein heavy chain AAA lid" evidence="19">
    <location>
        <begin position="1108"/>
        <end position="1213"/>
    </location>
</feature>
<evidence type="ECO:0000259" key="19">
    <source>
        <dbReference type="Pfam" id="PF18198"/>
    </source>
</evidence>
<keyword evidence="4" id="KW-0493">Microtubule</keyword>
<keyword evidence="6" id="KW-0547">Nucleotide-binding</keyword>
<dbReference type="Pfam" id="PF03028">
    <property type="entry name" value="Dynein_heavy"/>
    <property type="match status" value="1"/>
</dbReference>
<dbReference type="GO" id="GO:0031514">
    <property type="term" value="C:motile cilium"/>
    <property type="evidence" value="ECO:0007669"/>
    <property type="project" value="UniProtKB-ARBA"/>
</dbReference>
<dbReference type="Gene3D" id="1.10.8.1220">
    <property type="match status" value="1"/>
</dbReference>
<dbReference type="Pfam" id="PF18199">
    <property type="entry name" value="Dynein_C"/>
    <property type="match status" value="1"/>
</dbReference>
<evidence type="ECO:0000313" key="21">
    <source>
        <dbReference type="EMBL" id="CAF3909287.1"/>
    </source>
</evidence>
<keyword evidence="11" id="KW-0505">Motor protein</keyword>
<keyword evidence="9 14" id="KW-0175">Coiled coil</keyword>
<dbReference type="Pfam" id="PF12777">
    <property type="entry name" value="MT"/>
    <property type="match status" value="1"/>
</dbReference>
<feature type="domain" description="Dynein heavy chain region D6 P-loop" evidence="15">
    <location>
        <begin position="949"/>
        <end position="1074"/>
    </location>
</feature>
<dbReference type="EMBL" id="CAJOBB010001834">
    <property type="protein sequence ID" value="CAF3909287.1"/>
    <property type="molecule type" value="Genomic_DNA"/>
</dbReference>
<keyword evidence="8" id="KW-0243">Dynein</keyword>
<keyword evidence="13" id="KW-0966">Cell projection</keyword>
<dbReference type="InterPro" id="IPR042219">
    <property type="entry name" value="AAA_lid_11_sf"/>
</dbReference>
<evidence type="ECO:0000256" key="13">
    <source>
        <dbReference type="ARBA" id="ARBA00023273"/>
    </source>
</evidence>
<dbReference type="InterPro" id="IPR043160">
    <property type="entry name" value="Dynein_C_barrel"/>
</dbReference>
<dbReference type="Gene3D" id="1.10.8.720">
    <property type="entry name" value="Region D6 of dynein motor"/>
    <property type="match status" value="1"/>
</dbReference>
<dbReference type="GO" id="GO:0030286">
    <property type="term" value="C:dynein complex"/>
    <property type="evidence" value="ECO:0007669"/>
    <property type="project" value="UniProtKB-KW"/>
</dbReference>
<dbReference type="Gene3D" id="1.20.1270.280">
    <property type="match status" value="1"/>
</dbReference>
<dbReference type="FunFam" id="3.40.50.300:FF:000049">
    <property type="entry name" value="Dynein, axonemal, heavy chain 5"/>
    <property type="match status" value="1"/>
</dbReference>
<sequence>TRNFPALINNTTIDYFARWPQQALYAVAEHFISDFKLITNEFKNNIIEHMIMVHESANFYCDLYTEKMHRSAYATPKNYLDFIHTFIQLYKQKKDDLLKQAERLNVGIIRIDEASILIQEMDKKLEKQRKELAIKTQKCDDLLSEITILTAKQTERKSRALEKKQIVDEQLIIIEKEKHEAESQLQETIPALLEAQQGLDTLKATDITEMRSFANPVDTLRLIGYCMLIYLGHPSITWKDVRGVMADMKFITNLKTRDPDLFTSKQAVQLKIYLKKLEEKLDPNHIYSLYDKSERDNKLLTLMSNVSRVGGSLFKFIHAIDNYMDKYRETKPKKDRLLSIENDYEINLTELTRLENHIEKSTNILDDFRKRFDIAMEDKIKFQEETDIAIRRRLAAEKLLFGFNSETLRWKDELNHMKEYENELIGNCLLSSAFLAYCSPFTYEIRQDLIYNQWKKSLNEKTILITENFQIQNFLSTNVEISEWTSQGLPADEFSIQNGILTLYTNRFPFCIDPQLQGLLWIKQREKKTNLKILSMRDRDFLKHFELAIKYGYPVLFKDVDEYIDPIILDILSKNFQGDSTHQYIKLGDKNIDIDRNFRMYLTCRLSNPKLSTLHFSYSKVINYTVTLKGLEEQLLSSLVKIERRELEEMRETLIQEIFENKQQQKLLEDSLLRELTTTTGNILDNNELIETLENTKTKVSEVIQALNLGERTRQDIEKLRDTYRLAARRGAVLYFSLVQMSTINSMYQYSLNSFLSVFEYSVKSSQTNFKLEKRLQSIVNTLTYQIYCYGTIGMFEKHKLLYSFLLTIQIELDKQIITYNQIDFFLKGNLSLDKSSKPLFSWLTYETWHHCLYLSKQFPEKFQNLILNIEENPIEWKQWAEHDQPENIALPKPFDILLNDFEKLMLIRCFSPNRIIFAINKYITKIMGEKYIIPPTAYFDSIFEQSKCHIPVIFILSPGSDPTNDIQKLAERKNQIRKTPTENGLANEEQKTIRTLAMGQGQEKLALQVLHTAQHQGTWLLLQNCHLLLPFLNELEKELEISTKPHPDFRLWMTTEPIEKFPIGLLQKSYKVVIEPPSTLKLNLRSIFVNLNIQIFSDSDHPVYPCMIFILAFFHAIILDRRKYNKIGWSCTYDFNESDFRVSVDILKHYLNMNLEHGNLDIQWSTLRYLIGEVMYGGRVIDSYDRRIIRTYMTEYFGDFVFDSIQQFHFFIDITTKSLKYDYFIPEIRDFLSAKQRWLLKEANISIEPQIEYNFEKLLPNKISDLLQHNMEQSNSPIKQIDYKFLSKNVLFNQFFHYSIFRDFYLTYIDQLSLYNPPDVLGLHPNAEINYLTKTAHEIYSNMIMIQPEQYDIDYGSNREQLILSLIDDILQQIPPKKDFNLLKQKFQQRVTPLTIVLLQEIQRFNLLTSIMWKSMNELKQALHGQINFSIQLDEINKDLYHGQIPTLWKSYTPQTQKSLANWIEQFRQRNQQYDKWIQDGELKVINLSGLYVPESYLAAIMQIAARKNQWSLDRTTFYTHVTKWQNINDIDEPIQNICLIEGLYLEGAGWDIENNCLIEQTNKQLIQMMPLIKIIPIETYRINRNNYLATPVYITSDRRNAMGIGFVFEASLYTKKDLSHWILNGVCLLLNTDS</sequence>
<evidence type="ECO:0000256" key="9">
    <source>
        <dbReference type="ARBA" id="ARBA00023054"/>
    </source>
</evidence>
<dbReference type="InterPro" id="IPR026983">
    <property type="entry name" value="DHC"/>
</dbReference>
<dbReference type="InterPro" id="IPR041658">
    <property type="entry name" value="AAA_lid_11"/>
</dbReference>
<evidence type="ECO:0000256" key="8">
    <source>
        <dbReference type="ARBA" id="ARBA00023017"/>
    </source>
</evidence>
<dbReference type="FunFam" id="3.40.50.300:FF:000153">
    <property type="entry name" value="Dynein axonemal heavy chain 1"/>
    <property type="match status" value="1"/>
</dbReference>
<dbReference type="GO" id="GO:0008569">
    <property type="term" value="F:minus-end-directed microtubule motor activity"/>
    <property type="evidence" value="ECO:0007669"/>
    <property type="project" value="InterPro"/>
</dbReference>
<organism evidence="21 22">
    <name type="scientific">Adineta steineri</name>
    <dbReference type="NCBI Taxonomy" id="433720"/>
    <lineage>
        <taxon>Eukaryota</taxon>
        <taxon>Metazoa</taxon>
        <taxon>Spiralia</taxon>
        <taxon>Gnathifera</taxon>
        <taxon>Rotifera</taxon>
        <taxon>Eurotatoria</taxon>
        <taxon>Bdelloidea</taxon>
        <taxon>Adinetida</taxon>
        <taxon>Adinetidae</taxon>
        <taxon>Adineta</taxon>
    </lineage>
</organism>
<feature type="domain" description="Dynein heavy chain C-terminal" evidence="20">
    <location>
        <begin position="1335"/>
        <end position="1632"/>
    </location>
</feature>
<reference evidence="21" key="1">
    <citation type="submission" date="2021-02" db="EMBL/GenBank/DDBJ databases">
        <authorList>
            <person name="Nowell W R."/>
        </authorList>
    </citation>
    <scope>NUCLEOTIDE SEQUENCE</scope>
</reference>
<evidence type="ECO:0000259" key="16">
    <source>
        <dbReference type="Pfam" id="PF12777"/>
    </source>
</evidence>
<evidence type="ECO:0000256" key="10">
    <source>
        <dbReference type="ARBA" id="ARBA00023069"/>
    </source>
</evidence>
<feature type="domain" description="Dynein heavy chain AAA module D4" evidence="17">
    <location>
        <begin position="2"/>
        <end position="89"/>
    </location>
</feature>
<dbReference type="Pfam" id="PF12780">
    <property type="entry name" value="AAA_8"/>
    <property type="match status" value="1"/>
</dbReference>
<evidence type="ECO:0000256" key="11">
    <source>
        <dbReference type="ARBA" id="ARBA00023175"/>
    </source>
</evidence>
<evidence type="ECO:0000256" key="6">
    <source>
        <dbReference type="ARBA" id="ARBA00022741"/>
    </source>
</evidence>
<evidence type="ECO:0000256" key="12">
    <source>
        <dbReference type="ARBA" id="ARBA00023212"/>
    </source>
</evidence>
<evidence type="ECO:0000256" key="1">
    <source>
        <dbReference type="ARBA" id="ARBA00004430"/>
    </source>
</evidence>
<evidence type="ECO:0000259" key="18">
    <source>
        <dbReference type="Pfam" id="PF12781"/>
    </source>
</evidence>
<evidence type="ECO:0008006" key="23">
    <source>
        <dbReference type="Google" id="ProtNLM"/>
    </source>
</evidence>
<dbReference type="FunFam" id="1.10.8.1220:FF:000001">
    <property type="entry name" value="Dynein axonemal heavy chain 5"/>
    <property type="match status" value="1"/>
</dbReference>
<dbReference type="InterPro" id="IPR027417">
    <property type="entry name" value="P-loop_NTPase"/>
</dbReference>
<dbReference type="Pfam" id="PF18198">
    <property type="entry name" value="AAA_lid_11"/>
    <property type="match status" value="1"/>
</dbReference>
<dbReference type="GO" id="GO:0005930">
    <property type="term" value="C:axoneme"/>
    <property type="evidence" value="ECO:0007669"/>
    <property type="project" value="UniProtKB-SubCell"/>
</dbReference>
<dbReference type="GO" id="GO:0051959">
    <property type="term" value="F:dynein light intermediate chain binding"/>
    <property type="evidence" value="ECO:0007669"/>
    <property type="project" value="InterPro"/>
</dbReference>
<dbReference type="Gene3D" id="3.10.490.20">
    <property type="match status" value="1"/>
</dbReference>
<evidence type="ECO:0000259" key="15">
    <source>
        <dbReference type="Pfam" id="PF03028"/>
    </source>
</evidence>
<protein>
    <recommendedName>
        <fullName evidence="23">Dynein heavy chain</fullName>
    </recommendedName>
</protein>
<dbReference type="Gene3D" id="6.10.140.1060">
    <property type="match status" value="1"/>
</dbReference>
<dbReference type="FunFam" id="3.10.490.20:FF:000006">
    <property type="entry name" value="Dynein axonemal heavy chain 10"/>
    <property type="match status" value="1"/>
</dbReference>
<dbReference type="GO" id="GO:0045505">
    <property type="term" value="F:dynein intermediate chain binding"/>
    <property type="evidence" value="ECO:0007669"/>
    <property type="project" value="InterPro"/>
</dbReference>
<dbReference type="GO" id="GO:0007018">
    <property type="term" value="P:microtubule-based movement"/>
    <property type="evidence" value="ECO:0007669"/>
    <property type="project" value="InterPro"/>
</dbReference>
<feature type="coiled-coil region" evidence="14">
    <location>
        <begin position="111"/>
        <end position="145"/>
    </location>
</feature>
<feature type="domain" description="Dynein heavy chain coiled coil stalk" evidence="16">
    <location>
        <begin position="102"/>
        <end position="455"/>
    </location>
</feature>
<evidence type="ECO:0000259" key="20">
    <source>
        <dbReference type="Pfam" id="PF18199"/>
    </source>
</evidence>
<dbReference type="Proteomes" id="UP000663868">
    <property type="component" value="Unassembled WGS sequence"/>
</dbReference>
<evidence type="ECO:0000256" key="7">
    <source>
        <dbReference type="ARBA" id="ARBA00022840"/>
    </source>
</evidence>
<dbReference type="InterPro" id="IPR041228">
    <property type="entry name" value="Dynein_C"/>
</dbReference>